<gene>
    <name evidence="1" type="ORF">ZEAMMB73_Zm00001d008752</name>
</gene>
<evidence type="ECO:0000313" key="1">
    <source>
        <dbReference type="EMBL" id="AQK90592.1"/>
    </source>
</evidence>
<organism evidence="1">
    <name type="scientific">Zea mays</name>
    <name type="common">Maize</name>
    <dbReference type="NCBI Taxonomy" id="4577"/>
    <lineage>
        <taxon>Eukaryota</taxon>
        <taxon>Viridiplantae</taxon>
        <taxon>Streptophyta</taxon>
        <taxon>Embryophyta</taxon>
        <taxon>Tracheophyta</taxon>
        <taxon>Spermatophyta</taxon>
        <taxon>Magnoliopsida</taxon>
        <taxon>Liliopsida</taxon>
        <taxon>Poales</taxon>
        <taxon>Poaceae</taxon>
        <taxon>PACMAD clade</taxon>
        <taxon>Panicoideae</taxon>
        <taxon>Andropogonodae</taxon>
        <taxon>Andropogoneae</taxon>
        <taxon>Tripsacinae</taxon>
        <taxon>Zea</taxon>
    </lineage>
</organism>
<proteinExistence type="predicted"/>
<name>A0A1D6FF73_MAIZE</name>
<accession>A0A1D6FF73</accession>
<protein>
    <submittedName>
        <fullName evidence="1">Calcium-dependent lipid-binding (CaLB domain) family protein</fullName>
    </submittedName>
</protein>
<reference evidence="1" key="1">
    <citation type="submission" date="2015-12" db="EMBL/GenBank/DDBJ databases">
        <title>Update maize B73 reference genome by single molecule sequencing technologies.</title>
        <authorList>
            <consortium name="Maize Genome Sequencing Project"/>
            <person name="Ware D."/>
        </authorList>
    </citation>
    <scope>NUCLEOTIDE SEQUENCE</scope>
    <source>
        <tissue evidence="1">Seedling</tissue>
    </source>
</reference>
<dbReference type="EMBL" id="CM000784">
    <property type="protein sequence ID" value="AQK90592.1"/>
    <property type="molecule type" value="Genomic_DNA"/>
</dbReference>
<sequence length="91" mass="10551">MEVALSKMRWEQRLLLRPHKDCDLSSGNRRNAKPGPVNHHRLSRPIKEASAFAHCSSFPHPPPEPARSLDYISYLIHFLLWDNTLVNMSYT</sequence>
<dbReference type="AlphaFoldDB" id="A0A1D6FF73"/>